<keyword evidence="6 7" id="KW-0472">Membrane</keyword>
<dbReference type="AlphaFoldDB" id="A0A1Z4BVN7"/>
<comment type="subcellular location">
    <subcellularLocation>
        <location evidence="1 7">Cell membrane</location>
        <topology evidence="1 7">Multi-pass membrane protein</topology>
    </subcellularLocation>
</comment>
<dbReference type="InterPro" id="IPR005134">
    <property type="entry name" value="UPF0114"/>
</dbReference>
<accession>A0A1Z4BVN7</accession>
<evidence type="ECO:0000256" key="3">
    <source>
        <dbReference type="ARBA" id="ARBA00022475"/>
    </source>
</evidence>
<dbReference type="GO" id="GO:0005886">
    <property type="term" value="C:plasma membrane"/>
    <property type="evidence" value="ECO:0007669"/>
    <property type="project" value="UniProtKB-SubCell"/>
</dbReference>
<organism evidence="8 9">
    <name type="scientific">Methylovulum psychrotolerans</name>
    <dbReference type="NCBI Taxonomy" id="1704499"/>
    <lineage>
        <taxon>Bacteria</taxon>
        <taxon>Pseudomonadati</taxon>
        <taxon>Pseudomonadota</taxon>
        <taxon>Gammaproteobacteria</taxon>
        <taxon>Methylococcales</taxon>
        <taxon>Methylococcaceae</taxon>
        <taxon>Methylovulum</taxon>
    </lineage>
</organism>
<feature type="transmembrane region" description="Helical" evidence="7">
    <location>
        <begin position="142"/>
        <end position="162"/>
    </location>
</feature>
<dbReference type="PANTHER" id="PTHR38596">
    <property type="entry name" value="UPF0114 PROTEIN YQHA"/>
    <property type="match status" value="1"/>
</dbReference>
<dbReference type="InterPro" id="IPR020761">
    <property type="entry name" value="UPF0114_bac"/>
</dbReference>
<evidence type="ECO:0000313" key="8">
    <source>
        <dbReference type="EMBL" id="ASF45365.1"/>
    </source>
</evidence>
<protein>
    <recommendedName>
        <fullName evidence="7">UPF0114 protein CEK71_04390</fullName>
    </recommendedName>
</protein>
<evidence type="ECO:0000256" key="4">
    <source>
        <dbReference type="ARBA" id="ARBA00022692"/>
    </source>
</evidence>
<dbReference type="OrthoDB" id="9783569at2"/>
<dbReference type="Proteomes" id="UP000197019">
    <property type="component" value="Chromosome"/>
</dbReference>
<proteinExistence type="inferred from homology"/>
<dbReference type="Pfam" id="PF03350">
    <property type="entry name" value="UPF0114"/>
    <property type="match status" value="1"/>
</dbReference>
<feature type="transmembrane region" description="Helical" evidence="7">
    <location>
        <begin position="20"/>
        <end position="40"/>
    </location>
</feature>
<evidence type="ECO:0000256" key="7">
    <source>
        <dbReference type="HAMAP-Rule" id="MF_00143"/>
    </source>
</evidence>
<name>A0A1Z4BVN7_9GAMM</name>
<keyword evidence="9" id="KW-1185">Reference proteome</keyword>
<dbReference type="NCBIfam" id="TIGR00645">
    <property type="entry name" value="HI0507"/>
    <property type="match status" value="1"/>
</dbReference>
<gene>
    <name evidence="8" type="ORF">CEK71_04390</name>
</gene>
<evidence type="ECO:0000256" key="6">
    <source>
        <dbReference type="ARBA" id="ARBA00023136"/>
    </source>
</evidence>
<keyword evidence="5 7" id="KW-1133">Transmembrane helix</keyword>
<feature type="transmembrane region" description="Helical" evidence="7">
    <location>
        <begin position="60"/>
        <end position="81"/>
    </location>
</feature>
<dbReference type="RefSeq" id="WP_088618247.1">
    <property type="nucleotide sequence ID" value="NZ_CP022129.1"/>
</dbReference>
<keyword evidence="3 7" id="KW-1003">Cell membrane</keyword>
<dbReference type="EMBL" id="CP022129">
    <property type="protein sequence ID" value="ASF45365.1"/>
    <property type="molecule type" value="Genomic_DNA"/>
</dbReference>
<evidence type="ECO:0000256" key="1">
    <source>
        <dbReference type="ARBA" id="ARBA00004651"/>
    </source>
</evidence>
<dbReference type="KEGG" id="mpsy:CEK71_04390"/>
<reference evidence="8 9" key="1">
    <citation type="submission" date="2017-06" db="EMBL/GenBank/DDBJ databases">
        <title>Genome Sequencing of the methanotroph Methylovulum psychrotolerants str. HV10-M2 isolated from a high-altitude environment.</title>
        <authorList>
            <person name="Mateos-Rivera A."/>
        </authorList>
    </citation>
    <scope>NUCLEOTIDE SEQUENCE [LARGE SCALE GENOMIC DNA]</scope>
    <source>
        <strain evidence="8 9">HV10_M2</strain>
    </source>
</reference>
<dbReference type="HAMAP" id="MF_00143">
    <property type="entry name" value="UPF0114"/>
    <property type="match status" value="1"/>
</dbReference>
<sequence length="168" mass="19178">MPFAKHLEHAIERLMYASRWLLAPIYAGLSLVLLGLFIKFFQELYHFLPHIFDIGETDFILSLLTFIDLTLVGSLIVLIMFSGYENFVSRLDIGVDTEKLEWLGTHDYGSMKMKVATSIVAISSIHLLKVFMDINATANDKLLWYVVIHLTLVISALLMGYLDKLTKH</sequence>
<comment type="similarity">
    <text evidence="2 7">Belongs to the UPF0114 family.</text>
</comment>
<dbReference type="PANTHER" id="PTHR38596:SF1">
    <property type="entry name" value="UPF0114 PROTEIN YQHA"/>
    <property type="match status" value="1"/>
</dbReference>
<evidence type="ECO:0000256" key="2">
    <source>
        <dbReference type="ARBA" id="ARBA00005774"/>
    </source>
</evidence>
<keyword evidence="4 7" id="KW-0812">Transmembrane</keyword>
<evidence type="ECO:0000256" key="5">
    <source>
        <dbReference type="ARBA" id="ARBA00022989"/>
    </source>
</evidence>
<evidence type="ECO:0000313" key="9">
    <source>
        <dbReference type="Proteomes" id="UP000197019"/>
    </source>
</evidence>